<name>A0A2H0U804_9BACT</name>
<proteinExistence type="predicted"/>
<feature type="compositionally biased region" description="Basic and acidic residues" evidence="1">
    <location>
        <begin position="194"/>
        <end position="205"/>
    </location>
</feature>
<dbReference type="Proteomes" id="UP000231379">
    <property type="component" value="Unassembled WGS sequence"/>
</dbReference>
<evidence type="ECO:0000313" key="3">
    <source>
        <dbReference type="Proteomes" id="UP000231379"/>
    </source>
</evidence>
<dbReference type="EMBL" id="PFBM01000012">
    <property type="protein sequence ID" value="PIR82537.1"/>
    <property type="molecule type" value="Genomic_DNA"/>
</dbReference>
<evidence type="ECO:0000256" key="1">
    <source>
        <dbReference type="SAM" id="MobiDB-lite"/>
    </source>
</evidence>
<accession>A0A2H0U804</accession>
<comment type="caution">
    <text evidence="2">The sequence shown here is derived from an EMBL/GenBank/DDBJ whole genome shotgun (WGS) entry which is preliminary data.</text>
</comment>
<gene>
    <name evidence="2" type="ORF">COU20_01930</name>
</gene>
<reference evidence="3" key="1">
    <citation type="submission" date="2017-09" db="EMBL/GenBank/DDBJ databases">
        <title>Depth-based differentiation of microbial function through sediment-hosted aquifers and enrichment of novel symbionts in the deep terrestrial subsurface.</title>
        <authorList>
            <person name="Probst A.J."/>
            <person name="Ladd B."/>
            <person name="Jarett J.K."/>
            <person name="Geller-Mcgrath D.E."/>
            <person name="Sieber C.M.K."/>
            <person name="Emerson J.B."/>
            <person name="Anantharaman K."/>
            <person name="Thomas B.C."/>
            <person name="Malmstrom R."/>
            <person name="Stieglmeier M."/>
            <person name="Klingl A."/>
            <person name="Woyke T."/>
            <person name="Ryan C.M."/>
            <person name="Banfield J.F."/>
        </authorList>
    </citation>
    <scope>NUCLEOTIDE SEQUENCE [LARGE SCALE GENOMIC DNA]</scope>
</reference>
<sequence length="205" mass="22549">MDTELQQLIRERYDALPLPVRKAIASADVQQNLRKLAEAHKLHFDQWETLETEVQLTLLGVQQAKDLIDNIQSEVGVDRETAEALAAAISESVFEPIREELERELEHPEAEAEDVSDVEQAREQVLDEASGGEEPADGAGAPPPQAHPPKDEDDASKQTAGGGQESQKEPKVKIVRPSESTAYRPGETSSARAEVVDDPYREPPL</sequence>
<evidence type="ECO:0000313" key="2">
    <source>
        <dbReference type="EMBL" id="PIR82537.1"/>
    </source>
</evidence>
<protein>
    <submittedName>
        <fullName evidence="2">Uncharacterized protein</fullName>
    </submittedName>
</protein>
<dbReference type="AlphaFoldDB" id="A0A2H0U804"/>
<organism evidence="2 3">
    <name type="scientific">Candidatus Kaiserbacteria bacterium CG10_big_fil_rev_8_21_14_0_10_59_10</name>
    <dbReference type="NCBI Taxonomy" id="1974612"/>
    <lineage>
        <taxon>Bacteria</taxon>
        <taxon>Candidatus Kaiseribacteriota</taxon>
    </lineage>
</organism>
<feature type="region of interest" description="Disordered" evidence="1">
    <location>
        <begin position="104"/>
        <end position="205"/>
    </location>
</feature>